<organism evidence="1 2">
    <name type="scientific">Natribacillus halophilus</name>
    <dbReference type="NCBI Taxonomy" id="549003"/>
    <lineage>
        <taxon>Bacteria</taxon>
        <taxon>Bacillati</taxon>
        <taxon>Bacillota</taxon>
        <taxon>Bacilli</taxon>
        <taxon>Bacillales</taxon>
        <taxon>Bacillaceae</taxon>
        <taxon>Natribacillus</taxon>
    </lineage>
</organism>
<dbReference type="OrthoDB" id="6024937at2"/>
<dbReference type="Gene3D" id="2.30.30.240">
    <property type="entry name" value="PRC-barrel domain"/>
    <property type="match status" value="1"/>
</dbReference>
<dbReference type="InterPro" id="IPR011033">
    <property type="entry name" value="PRC_barrel-like_sf"/>
</dbReference>
<protein>
    <submittedName>
        <fullName evidence="1">Sporulation protein, YlmC/YmxH family</fullName>
    </submittedName>
</protein>
<name>A0A1G8PQV3_9BACI</name>
<dbReference type="PANTHER" id="PTHR40061:SF2">
    <property type="entry name" value="PRC-BARREL DOMAIN-CONTAINING PROTEIN"/>
    <property type="match status" value="1"/>
</dbReference>
<gene>
    <name evidence="1" type="ORF">SAMN04488123_10963</name>
</gene>
<dbReference type="PANTHER" id="PTHR40061">
    <property type="entry name" value="SPORULATION PROTEIN YLMC-RELATED"/>
    <property type="match status" value="1"/>
</dbReference>
<evidence type="ECO:0000313" key="1">
    <source>
        <dbReference type="EMBL" id="SDI94901.1"/>
    </source>
</evidence>
<dbReference type="Proteomes" id="UP000198853">
    <property type="component" value="Unassembled WGS sequence"/>
</dbReference>
<keyword evidence="2" id="KW-1185">Reference proteome</keyword>
<sequence length="78" mass="9038">MRLSEMSAKEIVDFEQGERLGVPGRLDARVNASTGEIEAFLFPTSRWSPFRKNEETLEIRWHHIHTIGEDMIIVNRSV</sequence>
<dbReference type="NCBIfam" id="TIGR02888">
    <property type="entry name" value="spore_YlmC_YmxH"/>
    <property type="match status" value="1"/>
</dbReference>
<dbReference type="SUPFAM" id="SSF50346">
    <property type="entry name" value="PRC-barrel domain"/>
    <property type="match status" value="1"/>
</dbReference>
<evidence type="ECO:0000313" key="2">
    <source>
        <dbReference type="Proteomes" id="UP000198853"/>
    </source>
</evidence>
<reference evidence="1 2" key="1">
    <citation type="submission" date="2016-10" db="EMBL/GenBank/DDBJ databases">
        <authorList>
            <person name="de Groot N.N."/>
        </authorList>
    </citation>
    <scope>NUCLEOTIDE SEQUENCE [LARGE SCALE GENOMIC DNA]</scope>
    <source>
        <strain evidence="1 2">DSM 21771</strain>
    </source>
</reference>
<dbReference type="AlphaFoldDB" id="A0A1G8PQV3"/>
<accession>A0A1G8PQV3</accession>
<dbReference type="RefSeq" id="WP_090398880.1">
    <property type="nucleotide sequence ID" value="NZ_FNEN01000009.1"/>
</dbReference>
<dbReference type="EMBL" id="FNEN01000009">
    <property type="protein sequence ID" value="SDI94901.1"/>
    <property type="molecule type" value="Genomic_DNA"/>
</dbReference>
<dbReference type="InterPro" id="IPR014238">
    <property type="entry name" value="Spore_YlmC/YmxH"/>
</dbReference>
<proteinExistence type="predicted"/>